<proteinExistence type="predicted"/>
<accession>A0ABZ2X741</accession>
<name>A0ABZ2X741_9HYPO</name>
<dbReference type="EMBL" id="CP151264">
    <property type="protein sequence ID" value="WZH47857.1"/>
    <property type="molecule type" value="Genomic_DNA"/>
</dbReference>
<evidence type="ECO:0000313" key="2">
    <source>
        <dbReference type="Proteomes" id="UP001489902"/>
    </source>
</evidence>
<protein>
    <submittedName>
        <fullName evidence="1">Uncharacterized protein</fullName>
    </submittedName>
</protein>
<organism evidence="1 2">
    <name type="scientific">Fusarium acuminatum</name>
    <dbReference type="NCBI Taxonomy" id="5515"/>
    <lineage>
        <taxon>Eukaryota</taxon>
        <taxon>Fungi</taxon>
        <taxon>Dikarya</taxon>
        <taxon>Ascomycota</taxon>
        <taxon>Pezizomycotina</taxon>
        <taxon>Sordariomycetes</taxon>
        <taxon>Hypocreomycetidae</taxon>
        <taxon>Hypocreales</taxon>
        <taxon>Nectriaceae</taxon>
        <taxon>Fusarium</taxon>
        <taxon>Fusarium tricinctum species complex</taxon>
    </lineage>
</organism>
<gene>
    <name evidence="1" type="ORF">QYS62_009020</name>
</gene>
<evidence type="ECO:0000313" key="1">
    <source>
        <dbReference type="EMBL" id="WZH47857.1"/>
    </source>
</evidence>
<keyword evidence="2" id="KW-1185">Reference proteome</keyword>
<dbReference type="Proteomes" id="UP001489902">
    <property type="component" value="Chromosome 5"/>
</dbReference>
<sequence>MFSGDLIFVRPRRASELKSQNAISIPLRSMSRAKLEENLVEDSHQTEDRYPKERLSKQLLYQRDDWTRSQEAVLHTLHSQIQDDPLSPVSD</sequence>
<reference evidence="1 2" key="1">
    <citation type="submission" date="2024-04" db="EMBL/GenBank/DDBJ databases">
        <title>Complete genome sequence of Fusarium acuminatum.</title>
        <authorList>
            <person name="Lan B."/>
        </authorList>
    </citation>
    <scope>NUCLEOTIDE SEQUENCE [LARGE SCALE GENOMIC DNA]</scope>
    <source>
        <strain evidence="1">1A</strain>
    </source>
</reference>